<dbReference type="RefSeq" id="WP_221029045.1">
    <property type="nucleotide sequence ID" value="NZ_CP139781.1"/>
</dbReference>
<feature type="active site" evidence="4">
    <location>
        <position position="39"/>
    </location>
</feature>
<reference evidence="7 8" key="1">
    <citation type="submission" date="2021-08" db="EMBL/GenBank/DDBJ databases">
        <authorList>
            <person name="Zhang D."/>
            <person name="Zhang A."/>
            <person name="Wang L."/>
        </authorList>
    </citation>
    <scope>NUCLEOTIDE SEQUENCE [LARGE SCALE GENOMIC DNA]</scope>
    <source>
        <strain evidence="7 8">WL0086</strain>
    </source>
</reference>
<dbReference type="EMBL" id="CP139781">
    <property type="protein sequence ID" value="WRQ87916.1"/>
    <property type="molecule type" value="Genomic_DNA"/>
</dbReference>
<dbReference type="InterPro" id="IPR036046">
    <property type="entry name" value="Acylphosphatase-like_dom_sf"/>
</dbReference>
<sequence>MADVVHETVHFSGRVQGVGFRYNVLQAAKEFEVCGFVQNLTDGRVLLEVEGAKAEIDGLVEEVRDRMHGYVRQVERVAQKRPAEFRGFVIR</sequence>
<evidence type="ECO:0000313" key="7">
    <source>
        <dbReference type="EMBL" id="WRQ87916.1"/>
    </source>
</evidence>
<organism evidence="7 8">
    <name type="scientific">Actomonas aquatica</name>
    <dbReference type="NCBI Taxonomy" id="2866162"/>
    <lineage>
        <taxon>Bacteria</taxon>
        <taxon>Pseudomonadati</taxon>
        <taxon>Verrucomicrobiota</taxon>
        <taxon>Opitutia</taxon>
        <taxon>Opitutales</taxon>
        <taxon>Opitutaceae</taxon>
        <taxon>Actomonas</taxon>
    </lineage>
</organism>
<dbReference type="PANTHER" id="PTHR47268">
    <property type="entry name" value="ACYLPHOSPHATASE"/>
    <property type="match status" value="1"/>
</dbReference>
<name>A0ABZ1C8X5_9BACT</name>
<feature type="domain" description="Acylphosphatase-like" evidence="6">
    <location>
        <begin position="6"/>
        <end position="91"/>
    </location>
</feature>
<dbReference type="GO" id="GO:0003998">
    <property type="term" value="F:acylphosphatase activity"/>
    <property type="evidence" value="ECO:0007669"/>
    <property type="project" value="UniProtKB-EC"/>
</dbReference>
<dbReference type="PANTHER" id="PTHR47268:SF4">
    <property type="entry name" value="ACYLPHOSPHATASE"/>
    <property type="match status" value="1"/>
</dbReference>
<accession>A0ABZ1C8X5</accession>
<reference evidence="7 8" key="2">
    <citation type="submission" date="2023-12" db="EMBL/GenBank/DDBJ databases">
        <title>Description of an unclassified Opitutus bacterium of Verrucomicrobiota.</title>
        <authorList>
            <person name="Zhang D.-F."/>
        </authorList>
    </citation>
    <scope>NUCLEOTIDE SEQUENCE [LARGE SCALE GENOMIC DNA]</scope>
    <source>
        <strain evidence="7 8">WL0086</strain>
    </source>
</reference>
<evidence type="ECO:0000256" key="4">
    <source>
        <dbReference type="PROSITE-ProRule" id="PRU00520"/>
    </source>
</evidence>
<dbReference type="InterPro" id="IPR001792">
    <property type="entry name" value="Acylphosphatase-like_dom"/>
</dbReference>
<comment type="similarity">
    <text evidence="1 5">Belongs to the acylphosphatase family.</text>
</comment>
<evidence type="ECO:0000256" key="5">
    <source>
        <dbReference type="RuleBase" id="RU004168"/>
    </source>
</evidence>
<evidence type="ECO:0000313" key="8">
    <source>
        <dbReference type="Proteomes" id="UP000738431"/>
    </source>
</evidence>
<evidence type="ECO:0000256" key="2">
    <source>
        <dbReference type="ARBA" id="ARBA00012150"/>
    </source>
</evidence>
<dbReference type="PROSITE" id="PS00151">
    <property type="entry name" value="ACYLPHOSPHATASE_2"/>
    <property type="match status" value="1"/>
</dbReference>
<dbReference type="EC" id="3.6.1.7" evidence="2 4"/>
<evidence type="ECO:0000256" key="1">
    <source>
        <dbReference type="ARBA" id="ARBA00005614"/>
    </source>
</evidence>
<dbReference type="Proteomes" id="UP000738431">
    <property type="component" value="Chromosome"/>
</dbReference>
<dbReference type="InterPro" id="IPR020456">
    <property type="entry name" value="Acylphosphatase"/>
</dbReference>
<keyword evidence="8" id="KW-1185">Reference proteome</keyword>
<keyword evidence="4 7" id="KW-0378">Hydrolase</keyword>
<protein>
    <recommendedName>
        <fullName evidence="2 4">acylphosphatase</fullName>
        <ecNumber evidence="2 4">3.6.1.7</ecNumber>
    </recommendedName>
</protein>
<proteinExistence type="inferred from homology"/>
<evidence type="ECO:0000259" key="6">
    <source>
        <dbReference type="PROSITE" id="PS51160"/>
    </source>
</evidence>
<dbReference type="Pfam" id="PF00708">
    <property type="entry name" value="Acylphosphatase"/>
    <property type="match status" value="1"/>
</dbReference>
<dbReference type="PROSITE" id="PS51160">
    <property type="entry name" value="ACYLPHOSPHATASE_3"/>
    <property type="match status" value="1"/>
</dbReference>
<evidence type="ECO:0000256" key="3">
    <source>
        <dbReference type="ARBA" id="ARBA00047645"/>
    </source>
</evidence>
<feature type="active site" evidence="4">
    <location>
        <position position="21"/>
    </location>
</feature>
<gene>
    <name evidence="7" type="ORF">K1X11_000750</name>
</gene>
<comment type="catalytic activity">
    <reaction evidence="3 4">
        <text>an acyl phosphate + H2O = a carboxylate + phosphate + H(+)</text>
        <dbReference type="Rhea" id="RHEA:14965"/>
        <dbReference type="ChEBI" id="CHEBI:15377"/>
        <dbReference type="ChEBI" id="CHEBI:15378"/>
        <dbReference type="ChEBI" id="CHEBI:29067"/>
        <dbReference type="ChEBI" id="CHEBI:43474"/>
        <dbReference type="ChEBI" id="CHEBI:59918"/>
        <dbReference type="EC" id="3.6.1.7"/>
    </reaction>
</comment>
<dbReference type="SUPFAM" id="SSF54975">
    <property type="entry name" value="Acylphosphatase/BLUF domain-like"/>
    <property type="match status" value="1"/>
</dbReference>
<dbReference type="Gene3D" id="3.30.70.100">
    <property type="match status" value="1"/>
</dbReference>
<dbReference type="InterPro" id="IPR017968">
    <property type="entry name" value="Acylphosphatase_CS"/>
</dbReference>